<feature type="non-terminal residue" evidence="3">
    <location>
        <position position="2158"/>
    </location>
</feature>
<feature type="domain" description="MBG" evidence="2">
    <location>
        <begin position="1716"/>
        <end position="1792"/>
    </location>
</feature>
<dbReference type="InterPro" id="IPR006626">
    <property type="entry name" value="PbH1"/>
</dbReference>
<accession>A0A327Q1D2</accession>
<dbReference type="Proteomes" id="UP000249547">
    <property type="component" value="Unassembled WGS sequence"/>
</dbReference>
<feature type="domain" description="MBG" evidence="2">
    <location>
        <begin position="2047"/>
        <end position="2123"/>
    </location>
</feature>
<dbReference type="InterPro" id="IPR037160">
    <property type="entry name" value="DNA_Pol_thumb_sf"/>
</dbReference>
<evidence type="ECO:0000259" key="2">
    <source>
        <dbReference type="Pfam" id="PF18676"/>
    </source>
</evidence>
<evidence type="ECO:0000313" key="4">
    <source>
        <dbReference type="Proteomes" id="UP000249547"/>
    </source>
</evidence>
<keyword evidence="4" id="KW-1185">Reference proteome</keyword>
<dbReference type="NCBIfam" id="NF041518">
    <property type="entry name" value="choice_anch_Q"/>
    <property type="match status" value="1"/>
</dbReference>
<feature type="domain" description="MBG" evidence="2">
    <location>
        <begin position="1633"/>
        <end position="1710"/>
    </location>
</feature>
<name>A0A327Q1D2_9BACT</name>
<feature type="domain" description="MBG" evidence="2">
    <location>
        <begin position="1468"/>
        <end position="1544"/>
    </location>
</feature>
<feature type="domain" description="MBG" evidence="2">
    <location>
        <begin position="1220"/>
        <end position="1295"/>
    </location>
</feature>
<feature type="domain" description="MBG" evidence="2">
    <location>
        <begin position="1882"/>
        <end position="1957"/>
    </location>
</feature>
<feature type="domain" description="MBG" evidence="2">
    <location>
        <begin position="1799"/>
        <end position="1875"/>
    </location>
</feature>
<dbReference type="InterPro" id="IPR011050">
    <property type="entry name" value="Pectin_lyase_fold/virulence"/>
</dbReference>
<feature type="domain" description="MBG" evidence="2">
    <location>
        <begin position="889"/>
        <end position="966"/>
    </location>
</feature>
<feature type="domain" description="MBG" evidence="2">
    <location>
        <begin position="1137"/>
        <end position="1213"/>
    </location>
</feature>
<evidence type="ECO:0000313" key="3">
    <source>
        <dbReference type="EMBL" id="RAI97833.1"/>
    </source>
</evidence>
<sequence length="2158" mass="222126">MKRLLLSLFLVLFFVPRLFAQVPSAAGVLYVVKGATGNGSSWANAMGELGDALAAARSLNATPSTVREIWVAQGTYYPTEYIDIANPLTRSRTFRLLPNVSVYGGFAGNETAISQRNIPANRSILDGDIGTINNSADNVLHVVTCLNVSGFELNGFDIVNGNANNAGAQIVEAVSLGTNYGGGIYATYANGSLKNLRLMNNIASSYGGGMLLYISSSLVVEDCEFANNLALNGGGMVYYNTIPSILNRLTFTNNKATSTGGGAAVLFGTATFANTIFKGNTATSLGGGITTSNSGALVITNSLISGNAAGTSGGAISGTAASCTIRNTTISSNYNGNANANSINLTQPIDLYNSIVYRNTRNAFIGSNVYNNYVESLSTPVNGNIDGSLDPQLISAPLPVAGGTTSGDFRLKANSPLIDAGLNSYFTGLGAATLDLQGNPRVTDYATSGVIDMGAFEFGVPVAQTITAPANLIFVYGTADPLLTATASSNLTVEYTSSDNAIAEPYQDAAAGNAWKLRIKAVGAVAITAKQPGDATFAPATDVIIPVTVTKPILTVTVTDAVFSYNATPYSGGNGYTVTGFVNGDDESVISGTPVYGGAAQGATNVGNYVLTLGGLTATNYDITFVDGRARILPASLNIVADDDFKSYDGFPYTIASNHNVTYTGFVGTDNETNALTGSLSFTGDAQNAVNAGTYSITPTGLTSPNYFINYVPGTLTVNKSLLVIKARTEITNYTGAAYVNTAGVTYTGFMNTDTETSLGGTLTYGGTSLGAINAGTYVIMPTGYTSTNYDIFYQSGTLIISKVNLTVKANDYTKMYDQVPYTGGNGVVITGFLGTDNVSSLGGTLTYGSTSQNAVDVGLYDIRPSGYTSLNYNFVYQVGQLQITRAPLLITANPATQAYTGTAYNGGNGVTYSGFVGTDNVTNLTGTLAYGGSSQGAINVGNYNITPGGYSTNNYTITYVAGTLTIQPTQLDIYVDNIVKPYDGLPVNTFTSTITGFVNGENISVLTGSLTYTGTGVNAVNAGNYLVTLSGLSSPNYNIVYHSGTVNIQQVNLIITANDHSQTYNGVAYTGDNGYTYAGFVNSETVAALTGTLSMTGTSQGAINTGTYTLAPTGVSSTNYVINFVPGTLTITPATLVVTATNATKVYDGLTYTGGNGATYMGFVAGENEAVLSGTLAYIGTSQGAVNAGNYIITPSGYTSTNYNIIYLNGTLNIAKASLIVTADNANKSYNGQIYTGFTATYVGFQNGETTANLSGSLSFTGSATTAVNVGTYGIVPGGFTAANYDFTYTSGLFVIDPVNLIVTATDLTKSYDGIAYTGGNGVTYSGFVGSEDATVLGGTLTYSGTSQGAVNTGNYVITPSGLTSTNYTINFVNGALNIGQSILTVTAVNDTKTYNGIAYNGGNNVTYAGFVNGENATVLSGTLTYSGTSQGATNAGTYTILPSGLTSTNYTIQYNTGTLTITPASLTVTASNDTKVYDGVTYNGGNGVTYAGFVGTEDETVLGGTLVYNGTSQGAINAGNYIITPSGYTSTNYNITYSNGTLDITKAGLSITADNVSKNYNGQVYTSFTANYTGFQNGETAANLTGSLSFTGNATTAVNVGTYTVTPSGYTSTNYDITYNNGSLVISPVNLMVTATDVTKTYDGIAFVGGNGATYTGFVNGEDPTVLSGTLAFNGNSQGAINTGSYNITPSGFTSPNYMFTYVAGTLTITPASLTVTAIDDTKTYNGIAYNGGNGATYTGFVNGENATVLGGTLTYSGTSQGATNTGNYLITPGGLTSPNYTINFNNGTLQITPATLTITATNATKVYDGIAYNGGNGVTYAGFVGTEDETVLGGTLVYMGTSQGAVNAGNYIITPSGYTSSNYNITYTNGTLDISKAGLSITADNASKNYDGQVYTGFTANYTGFQNGETAANLTGSLSFTGNATTAVNVGTYTVTPSGYTSTNYDITYNNGSLVISPVNLTVTATDATKSYDGIAYTGGNGVTYTGFVNGEDASVLAGTLAYTGTSQGAINTGNYNITPSGFSSSNYMLTYVTGTLTINPASLTVTAIDDTKTYNGIAYNGGNGVTYTGFVNGENATVLGGTLTYSGTSQGATNTGNYLITPGGLTSPNYTINFNNGTLQITTATLTITATNATKVYDGIAYNGGNGVTYAGFV</sequence>
<dbReference type="InterPro" id="IPR041286">
    <property type="entry name" value="MBG_2"/>
</dbReference>
<proteinExistence type="predicted"/>
<reference evidence="3 4" key="1">
    <citation type="submission" date="2018-06" db="EMBL/GenBank/DDBJ databases">
        <title>Genomic Encyclopedia of Archaeal and Bacterial Type Strains, Phase II (KMG-II): from individual species to whole genera.</title>
        <authorList>
            <person name="Goeker M."/>
        </authorList>
    </citation>
    <scope>NUCLEOTIDE SEQUENCE [LARGE SCALE GENOMIC DNA]</scope>
    <source>
        <strain evidence="3 4">DSM 23857</strain>
    </source>
</reference>
<evidence type="ECO:0000256" key="1">
    <source>
        <dbReference type="SAM" id="SignalP"/>
    </source>
</evidence>
<feature type="domain" description="MBG" evidence="2">
    <location>
        <begin position="1302"/>
        <end position="1378"/>
    </location>
</feature>
<feature type="domain" description="MBG" evidence="2">
    <location>
        <begin position="554"/>
        <end position="628"/>
    </location>
</feature>
<dbReference type="Pfam" id="PF18676">
    <property type="entry name" value="MBG_2"/>
    <property type="match status" value="19"/>
</dbReference>
<dbReference type="OrthoDB" id="355609at2"/>
<feature type="domain" description="MBG" evidence="2">
    <location>
        <begin position="806"/>
        <end position="882"/>
    </location>
</feature>
<gene>
    <name evidence="3" type="ORF">LX64_04881</name>
</gene>
<feature type="signal peptide" evidence="1">
    <location>
        <begin position="1"/>
        <end position="20"/>
    </location>
</feature>
<feature type="domain" description="MBG" evidence="2">
    <location>
        <begin position="742"/>
        <end position="799"/>
    </location>
</feature>
<dbReference type="RefSeq" id="WP_148707442.1">
    <property type="nucleotide sequence ID" value="NZ_QLLL01000013.1"/>
</dbReference>
<dbReference type="SUPFAM" id="SSF51126">
    <property type="entry name" value="Pectin lyase-like"/>
    <property type="match status" value="1"/>
</dbReference>
<feature type="chain" id="PRO_5016312298" description="MBG domain-containing protein" evidence="1">
    <location>
        <begin position="21"/>
        <end position="2158"/>
    </location>
</feature>
<organism evidence="3 4">
    <name type="scientific">Chitinophaga skermanii</name>
    <dbReference type="NCBI Taxonomy" id="331697"/>
    <lineage>
        <taxon>Bacteria</taxon>
        <taxon>Pseudomonadati</taxon>
        <taxon>Bacteroidota</taxon>
        <taxon>Chitinophagia</taxon>
        <taxon>Chitinophagales</taxon>
        <taxon>Chitinophagaceae</taxon>
        <taxon>Chitinophaga</taxon>
    </lineage>
</organism>
<feature type="domain" description="MBG" evidence="2">
    <location>
        <begin position="637"/>
        <end position="717"/>
    </location>
</feature>
<feature type="domain" description="MBG" evidence="2">
    <location>
        <begin position="1551"/>
        <end position="1626"/>
    </location>
</feature>
<dbReference type="InterPro" id="IPR059226">
    <property type="entry name" value="Choice_anch_Q_dom"/>
</dbReference>
<dbReference type="Gene3D" id="3.30.210.10">
    <property type="entry name" value="DNA polymerase, thumb domain"/>
    <property type="match status" value="19"/>
</dbReference>
<feature type="domain" description="MBG" evidence="2">
    <location>
        <begin position="1385"/>
        <end position="1462"/>
    </location>
</feature>
<dbReference type="EMBL" id="QLLL01000013">
    <property type="protein sequence ID" value="RAI97833.1"/>
    <property type="molecule type" value="Genomic_DNA"/>
</dbReference>
<feature type="domain" description="MBG" evidence="2">
    <location>
        <begin position="1054"/>
        <end position="1131"/>
    </location>
</feature>
<protein>
    <recommendedName>
        <fullName evidence="2">MBG domain-containing protein</fullName>
    </recommendedName>
</protein>
<dbReference type="SMART" id="SM00710">
    <property type="entry name" value="PbH1"/>
    <property type="match status" value="13"/>
</dbReference>
<feature type="domain" description="MBG" evidence="2">
    <location>
        <begin position="975"/>
        <end position="1046"/>
    </location>
</feature>
<feature type="domain" description="MBG" evidence="2">
    <location>
        <begin position="1964"/>
        <end position="2041"/>
    </location>
</feature>
<keyword evidence="1" id="KW-0732">Signal</keyword>
<comment type="caution">
    <text evidence="3">The sequence shown here is derived from an EMBL/GenBank/DDBJ whole genome shotgun (WGS) entry which is preliminary data.</text>
</comment>